<evidence type="ECO:0000313" key="3">
    <source>
        <dbReference type="Proteomes" id="UP000198462"/>
    </source>
</evidence>
<dbReference type="RefSeq" id="WP_088712549.1">
    <property type="nucleotide sequence ID" value="NZ_NFZT01000001.1"/>
</dbReference>
<evidence type="ECO:0000313" key="2">
    <source>
        <dbReference type="EMBL" id="OWV33826.1"/>
    </source>
</evidence>
<dbReference type="Gene3D" id="3.30.420.10">
    <property type="entry name" value="Ribonuclease H-like superfamily/Ribonuclease H"/>
    <property type="match status" value="1"/>
</dbReference>
<accession>A0A219B6T1</accession>
<comment type="caution">
    <text evidence="2">The sequence shown here is derived from an EMBL/GenBank/DDBJ whole genome shotgun (WGS) entry which is preliminary data.</text>
</comment>
<dbReference type="Proteomes" id="UP000198462">
    <property type="component" value="Unassembled WGS sequence"/>
</dbReference>
<dbReference type="OrthoDB" id="7822240at2"/>
<dbReference type="GO" id="GO:0003676">
    <property type="term" value="F:nucleic acid binding"/>
    <property type="evidence" value="ECO:0007669"/>
    <property type="project" value="InterPro"/>
</dbReference>
<dbReference type="GO" id="GO:0008408">
    <property type="term" value="F:3'-5' exonuclease activity"/>
    <property type="evidence" value="ECO:0007669"/>
    <property type="project" value="TreeGrafter"/>
</dbReference>
<dbReference type="EMBL" id="NFZT01000001">
    <property type="protein sequence ID" value="OWV33826.1"/>
    <property type="molecule type" value="Genomic_DNA"/>
</dbReference>
<dbReference type="PANTHER" id="PTHR30231">
    <property type="entry name" value="DNA POLYMERASE III SUBUNIT EPSILON"/>
    <property type="match status" value="1"/>
</dbReference>
<feature type="domain" description="Exonuclease" evidence="1">
    <location>
        <begin position="3"/>
        <end position="176"/>
    </location>
</feature>
<dbReference type="InterPro" id="IPR012337">
    <property type="entry name" value="RNaseH-like_sf"/>
</dbReference>
<dbReference type="SMART" id="SM00479">
    <property type="entry name" value="EXOIII"/>
    <property type="match status" value="1"/>
</dbReference>
<dbReference type="SUPFAM" id="SSF53098">
    <property type="entry name" value="Ribonuclease H-like"/>
    <property type="match status" value="1"/>
</dbReference>
<sequence>MQPIRVVDLETTGSRPPAHAVCEVGWQDLVPASDGSWTIAESSGAFLIDPGRDIPAVTQAVHHITDEDVRGAPRWDEAAPSVLQRSGGFRALAAHRASFEQQFCTPRLTRGAQWICTWKCALRLWPDSPSFSNQGLRYWHRPEGLVREKGLPVHRALPDAYVSAHLLRDMLALASPEQLVEWSALPGLLPRVRRGDDRGTSFEELPSDRLRQLARDRDGDVRYTATWHLERRGEGRLPQPAVTQQDLF</sequence>
<dbReference type="InterPro" id="IPR013520">
    <property type="entry name" value="Ribonucl_H"/>
</dbReference>
<dbReference type="GO" id="GO:0005829">
    <property type="term" value="C:cytosol"/>
    <property type="evidence" value="ECO:0007669"/>
    <property type="project" value="TreeGrafter"/>
</dbReference>
<proteinExistence type="predicted"/>
<name>A0A219B6T1_9SPHN</name>
<dbReference type="GO" id="GO:0045004">
    <property type="term" value="P:DNA replication proofreading"/>
    <property type="evidence" value="ECO:0007669"/>
    <property type="project" value="TreeGrafter"/>
</dbReference>
<reference evidence="3" key="1">
    <citation type="submission" date="2017-05" db="EMBL/GenBank/DDBJ databases">
        <authorList>
            <person name="Lin X."/>
        </authorList>
    </citation>
    <scope>NUCLEOTIDE SEQUENCE [LARGE SCALE GENOMIC DNA]</scope>
    <source>
        <strain evidence="3">JLT2012</strain>
    </source>
</reference>
<organism evidence="2 3">
    <name type="scientific">Pacificimonas flava</name>
    <dbReference type="NCBI Taxonomy" id="1234595"/>
    <lineage>
        <taxon>Bacteria</taxon>
        <taxon>Pseudomonadati</taxon>
        <taxon>Pseudomonadota</taxon>
        <taxon>Alphaproteobacteria</taxon>
        <taxon>Sphingomonadales</taxon>
        <taxon>Sphingosinicellaceae</taxon>
        <taxon>Pacificimonas</taxon>
    </lineage>
</organism>
<dbReference type="CDD" id="cd06127">
    <property type="entry name" value="DEDDh"/>
    <property type="match status" value="1"/>
</dbReference>
<dbReference type="InterPro" id="IPR036397">
    <property type="entry name" value="RNaseH_sf"/>
</dbReference>
<dbReference type="AlphaFoldDB" id="A0A219B6T1"/>
<dbReference type="PANTHER" id="PTHR30231:SF37">
    <property type="entry name" value="EXODEOXYRIBONUCLEASE 10"/>
    <property type="match status" value="1"/>
</dbReference>
<gene>
    <name evidence="2" type="ORF">B5C34_10390</name>
</gene>
<dbReference type="Pfam" id="PF00929">
    <property type="entry name" value="RNase_T"/>
    <property type="match status" value="1"/>
</dbReference>
<dbReference type="STRING" id="1234595.C725_2438"/>
<protein>
    <submittedName>
        <fullName evidence="2">DNA polymerase III subunit epsilon</fullName>
    </submittedName>
</protein>
<evidence type="ECO:0000259" key="1">
    <source>
        <dbReference type="SMART" id="SM00479"/>
    </source>
</evidence>
<keyword evidence="3" id="KW-1185">Reference proteome</keyword>